<proteinExistence type="predicted"/>
<organism evidence="1 2">
    <name type="scientific">Popillia japonica</name>
    <name type="common">Japanese beetle</name>
    <dbReference type="NCBI Taxonomy" id="7064"/>
    <lineage>
        <taxon>Eukaryota</taxon>
        <taxon>Metazoa</taxon>
        <taxon>Ecdysozoa</taxon>
        <taxon>Arthropoda</taxon>
        <taxon>Hexapoda</taxon>
        <taxon>Insecta</taxon>
        <taxon>Pterygota</taxon>
        <taxon>Neoptera</taxon>
        <taxon>Endopterygota</taxon>
        <taxon>Coleoptera</taxon>
        <taxon>Polyphaga</taxon>
        <taxon>Scarabaeiformia</taxon>
        <taxon>Scarabaeidae</taxon>
        <taxon>Rutelinae</taxon>
        <taxon>Popillia</taxon>
    </lineage>
</organism>
<name>A0AAW1KPM6_POPJA</name>
<evidence type="ECO:0000313" key="1">
    <source>
        <dbReference type="EMBL" id="KAK9721739.1"/>
    </source>
</evidence>
<dbReference type="PANTHER" id="PTHR47326:SF1">
    <property type="entry name" value="HTH PSQ-TYPE DOMAIN-CONTAINING PROTEIN"/>
    <property type="match status" value="1"/>
</dbReference>
<sequence length="135" mass="15793">MERQGNSPTIPTGKTILAWFWKFQQTGSVRNQFVGSSRTVRTPANIDGVREAVERSPARSTRRQSQALNLSNTTLRRIMHKYLMLYPYNIQIVHQLSPQDRPNRLEFSYNIQIVHQLSPQDRPNRLEFCQQLIVK</sequence>
<comment type="caution">
    <text evidence="1">The sequence shown here is derived from an EMBL/GenBank/DDBJ whole genome shotgun (WGS) entry which is preliminary data.</text>
</comment>
<dbReference type="PANTHER" id="PTHR47326">
    <property type="entry name" value="TRANSPOSABLE ELEMENT TC3 TRANSPOSASE-LIKE PROTEIN"/>
    <property type="match status" value="1"/>
</dbReference>
<dbReference type="EMBL" id="JASPKY010000195">
    <property type="protein sequence ID" value="KAK9721739.1"/>
    <property type="molecule type" value="Genomic_DNA"/>
</dbReference>
<evidence type="ECO:0000313" key="2">
    <source>
        <dbReference type="Proteomes" id="UP001458880"/>
    </source>
</evidence>
<dbReference type="AlphaFoldDB" id="A0AAW1KPM6"/>
<gene>
    <name evidence="1" type="ORF">QE152_g20740</name>
</gene>
<dbReference type="Proteomes" id="UP001458880">
    <property type="component" value="Unassembled WGS sequence"/>
</dbReference>
<reference evidence="1 2" key="1">
    <citation type="journal article" date="2024" name="BMC Genomics">
        <title>De novo assembly and annotation of Popillia japonica's genome with initial clues to its potential as an invasive pest.</title>
        <authorList>
            <person name="Cucini C."/>
            <person name="Boschi S."/>
            <person name="Funari R."/>
            <person name="Cardaioli E."/>
            <person name="Iannotti N."/>
            <person name="Marturano G."/>
            <person name="Paoli F."/>
            <person name="Bruttini M."/>
            <person name="Carapelli A."/>
            <person name="Frati F."/>
            <person name="Nardi F."/>
        </authorList>
    </citation>
    <scope>NUCLEOTIDE SEQUENCE [LARGE SCALE GENOMIC DNA]</scope>
    <source>
        <strain evidence="1">DMR45628</strain>
    </source>
</reference>
<accession>A0AAW1KPM6</accession>
<protein>
    <recommendedName>
        <fullName evidence="3">DUF4817 domain-containing protein</fullName>
    </recommendedName>
</protein>
<keyword evidence="2" id="KW-1185">Reference proteome</keyword>
<evidence type="ECO:0008006" key="3">
    <source>
        <dbReference type="Google" id="ProtNLM"/>
    </source>
</evidence>